<feature type="compositionally biased region" description="Polar residues" evidence="1">
    <location>
        <begin position="1"/>
        <end position="18"/>
    </location>
</feature>
<evidence type="ECO:0000256" key="1">
    <source>
        <dbReference type="SAM" id="MobiDB-lite"/>
    </source>
</evidence>
<protein>
    <submittedName>
        <fullName evidence="2">Uncharacterized protein</fullName>
    </submittedName>
</protein>
<feature type="region of interest" description="Disordered" evidence="1">
    <location>
        <begin position="165"/>
        <end position="233"/>
    </location>
</feature>
<evidence type="ECO:0000313" key="3">
    <source>
        <dbReference type="Proteomes" id="UP000785679"/>
    </source>
</evidence>
<organism evidence="2 3">
    <name type="scientific">Halteria grandinella</name>
    <dbReference type="NCBI Taxonomy" id="5974"/>
    <lineage>
        <taxon>Eukaryota</taxon>
        <taxon>Sar</taxon>
        <taxon>Alveolata</taxon>
        <taxon>Ciliophora</taxon>
        <taxon>Intramacronucleata</taxon>
        <taxon>Spirotrichea</taxon>
        <taxon>Stichotrichia</taxon>
        <taxon>Sporadotrichida</taxon>
        <taxon>Halteriidae</taxon>
        <taxon>Halteria</taxon>
    </lineage>
</organism>
<dbReference type="EMBL" id="RRYP01002209">
    <property type="protein sequence ID" value="TNV85027.1"/>
    <property type="molecule type" value="Genomic_DNA"/>
</dbReference>
<evidence type="ECO:0000313" key="2">
    <source>
        <dbReference type="EMBL" id="TNV85027.1"/>
    </source>
</evidence>
<keyword evidence="3" id="KW-1185">Reference proteome</keyword>
<feature type="compositionally biased region" description="Basic and acidic residues" evidence="1">
    <location>
        <begin position="115"/>
        <end position="135"/>
    </location>
</feature>
<comment type="caution">
    <text evidence="2">The sequence shown here is derived from an EMBL/GenBank/DDBJ whole genome shotgun (WGS) entry which is preliminary data.</text>
</comment>
<feature type="region of interest" description="Disordered" evidence="1">
    <location>
        <begin position="1"/>
        <end position="96"/>
    </location>
</feature>
<dbReference type="Proteomes" id="UP000785679">
    <property type="component" value="Unassembled WGS sequence"/>
</dbReference>
<feature type="compositionally biased region" description="Basic and acidic residues" evidence="1">
    <location>
        <begin position="209"/>
        <end position="233"/>
    </location>
</feature>
<reference evidence="2" key="1">
    <citation type="submission" date="2019-06" db="EMBL/GenBank/DDBJ databases">
        <authorList>
            <person name="Zheng W."/>
        </authorList>
    </citation>
    <scope>NUCLEOTIDE SEQUENCE</scope>
    <source>
        <strain evidence="2">QDHG01</strain>
    </source>
</reference>
<feature type="compositionally biased region" description="Low complexity" evidence="1">
    <location>
        <begin position="165"/>
        <end position="178"/>
    </location>
</feature>
<gene>
    <name evidence="2" type="ORF">FGO68_gene16057</name>
</gene>
<proteinExistence type="predicted"/>
<feature type="region of interest" description="Disordered" evidence="1">
    <location>
        <begin position="111"/>
        <end position="152"/>
    </location>
</feature>
<accession>A0A8J8NZF0</accession>
<name>A0A8J8NZF0_HALGN</name>
<dbReference type="AlphaFoldDB" id="A0A8J8NZF0"/>
<sequence length="334" mass="36373">MKSSASNQNEASSHNSDASNRKGASHISQCESGEDSSGKVGNSSQESGKQRYSLRKRISGAAKPDITEKRGLIQGGSIEKGSSKASAVEKSPLGLVKQDSLEKDLSLLIGSGSKPVKESSPKASHASKDSCKDLSGKPNAEDMSEVQSQIKSHLGQLIDSPCDQNLPLSNLQSQQNASDLKSSSLDEQRLARRRQFNLRGNLASSQLSRMKESQNSKAHDHDSKNTQGRWSREEHEKFIEETGSMSRPTSAQGQVLRYAATPKSSSLALKRIKWSLTNTSATKPNSSEKPSNLALFAMQARTLTLMMIVILMELQTGLKRQRLASLAHLQKRQE</sequence>